<dbReference type="AlphaFoldDB" id="A0A132BBQ4"/>
<organism evidence="1 2">
    <name type="scientific">Mollisia scopiformis</name>
    <name type="common">Conifer needle endophyte fungus</name>
    <name type="synonym">Phialocephala scopiformis</name>
    <dbReference type="NCBI Taxonomy" id="149040"/>
    <lineage>
        <taxon>Eukaryota</taxon>
        <taxon>Fungi</taxon>
        <taxon>Dikarya</taxon>
        <taxon>Ascomycota</taxon>
        <taxon>Pezizomycotina</taxon>
        <taxon>Leotiomycetes</taxon>
        <taxon>Helotiales</taxon>
        <taxon>Mollisiaceae</taxon>
        <taxon>Mollisia</taxon>
    </lineage>
</organism>
<accession>A0A132BBQ4</accession>
<name>A0A132BBQ4_MOLSC</name>
<dbReference type="EMBL" id="KQ947431">
    <property type="protein sequence ID" value="KUJ09845.1"/>
    <property type="molecule type" value="Genomic_DNA"/>
</dbReference>
<keyword evidence="2" id="KW-1185">Reference proteome</keyword>
<dbReference type="RefSeq" id="XP_018064200.1">
    <property type="nucleotide sequence ID" value="XM_018206437.1"/>
</dbReference>
<evidence type="ECO:0000313" key="1">
    <source>
        <dbReference type="EMBL" id="KUJ09845.1"/>
    </source>
</evidence>
<dbReference type="KEGG" id="psco:LY89DRAFT_278469"/>
<dbReference type="OrthoDB" id="10595858at2759"/>
<sequence length="208" mass="21883">MSLFQDSCTNRSSLLSTSILADYTKVSCPTITKATSRSDCPPTTPSSCPQPFCIVESRIPVPCGCPITLPTTTSYTACSTRCLEGCGTYFSALVAPCSSTVTLPTYTPPPPPPTTTLSTITAQPSFCSTITISEGPECWNAGCGTTYSRCETTKTVTLECGCQSIPTVTSCKDKKKCDGGCITSWQTGYLPCPTTPWGPPPTSISYGV</sequence>
<reference evidence="1 2" key="1">
    <citation type="submission" date="2015-10" db="EMBL/GenBank/DDBJ databases">
        <title>Full genome of DAOMC 229536 Phialocephala scopiformis, a fungal endophyte of spruce producing the potent anti-insectan compound rugulosin.</title>
        <authorList>
            <consortium name="DOE Joint Genome Institute"/>
            <person name="Walker A.K."/>
            <person name="Frasz S.L."/>
            <person name="Seifert K.A."/>
            <person name="Miller J.D."/>
            <person name="Mondo S.J."/>
            <person name="Labutti K."/>
            <person name="Lipzen A."/>
            <person name="Dockter R."/>
            <person name="Kennedy M."/>
            <person name="Grigoriev I.V."/>
            <person name="Spatafora J.W."/>
        </authorList>
    </citation>
    <scope>NUCLEOTIDE SEQUENCE [LARGE SCALE GENOMIC DNA]</scope>
    <source>
        <strain evidence="1 2">CBS 120377</strain>
    </source>
</reference>
<protein>
    <submittedName>
        <fullName evidence="1">Uncharacterized protein</fullName>
    </submittedName>
</protein>
<dbReference type="GeneID" id="28816163"/>
<dbReference type="InParanoid" id="A0A132BBQ4"/>
<evidence type="ECO:0000313" key="2">
    <source>
        <dbReference type="Proteomes" id="UP000070700"/>
    </source>
</evidence>
<gene>
    <name evidence="1" type="ORF">LY89DRAFT_278469</name>
</gene>
<proteinExistence type="predicted"/>
<dbReference type="Proteomes" id="UP000070700">
    <property type="component" value="Unassembled WGS sequence"/>
</dbReference>